<name>A0ABR2ZHM2_9AGAR</name>
<evidence type="ECO:0000313" key="2">
    <source>
        <dbReference type="EMBL" id="KAL0060808.1"/>
    </source>
</evidence>
<feature type="region of interest" description="Disordered" evidence="1">
    <location>
        <begin position="88"/>
        <end position="111"/>
    </location>
</feature>
<comment type="caution">
    <text evidence="2">The sequence shown here is derived from an EMBL/GenBank/DDBJ whole genome shotgun (WGS) entry which is preliminary data.</text>
</comment>
<sequence length="428" mass="49607">MSAQGGRANEAQAGNSMAVDSSQNRENPPNNPNAIKPEEMRAIIDAMKNGVNHFSQEMFGETRNEDAQIAVAGPMLYLMARVMGVSLDSEGGSSRQTRLTPDRKPRDPVGNKENSIMRVWMKDYWEKKRYPAPVEEGVRRLFELLKKRDLWRDQRHYLYVEPFEELWRQSIPSDRGIGFSEGKSSADKAWNRATAAYVVKHHLIPIMNSATFQQRVRVWEEDLEWDNEMIGRVTSHVDYIFDKRRKDSQRKEEEKQKRKYAEARVREYDRRVQVARQNGWRKVESGLRKLGHDGMSSDEEEEPLAIPRREHVRAIHHHPWRSRDATAMIRQVAEAVEQASAAKGRRGNVKNVRNITAKTADPRSSRRLHQPVPDLLPDNFYYWDLLRNRAFHKNLNIEGGASAMRVLRPTDETDELLLENFTELNVAA</sequence>
<proteinExistence type="predicted"/>
<dbReference type="Proteomes" id="UP001437256">
    <property type="component" value="Unassembled WGS sequence"/>
</dbReference>
<feature type="compositionally biased region" description="Polar residues" evidence="1">
    <location>
        <begin position="12"/>
        <end position="28"/>
    </location>
</feature>
<dbReference type="EMBL" id="JBBXMP010000160">
    <property type="protein sequence ID" value="KAL0060808.1"/>
    <property type="molecule type" value="Genomic_DNA"/>
</dbReference>
<keyword evidence="3" id="KW-1185">Reference proteome</keyword>
<protein>
    <submittedName>
        <fullName evidence="2">Uncharacterized protein</fullName>
    </submittedName>
</protein>
<evidence type="ECO:0000256" key="1">
    <source>
        <dbReference type="SAM" id="MobiDB-lite"/>
    </source>
</evidence>
<organism evidence="2 3">
    <name type="scientific">Marasmius tenuissimus</name>
    <dbReference type="NCBI Taxonomy" id="585030"/>
    <lineage>
        <taxon>Eukaryota</taxon>
        <taxon>Fungi</taxon>
        <taxon>Dikarya</taxon>
        <taxon>Basidiomycota</taxon>
        <taxon>Agaricomycotina</taxon>
        <taxon>Agaricomycetes</taxon>
        <taxon>Agaricomycetidae</taxon>
        <taxon>Agaricales</taxon>
        <taxon>Marasmiineae</taxon>
        <taxon>Marasmiaceae</taxon>
        <taxon>Marasmius</taxon>
    </lineage>
</organism>
<feature type="compositionally biased region" description="Basic and acidic residues" evidence="1">
    <location>
        <begin position="100"/>
        <end position="110"/>
    </location>
</feature>
<evidence type="ECO:0000313" key="3">
    <source>
        <dbReference type="Proteomes" id="UP001437256"/>
    </source>
</evidence>
<gene>
    <name evidence="2" type="ORF">AAF712_012401</name>
</gene>
<reference evidence="2 3" key="1">
    <citation type="submission" date="2024-05" db="EMBL/GenBank/DDBJ databases">
        <title>A draft genome resource for the thread blight pathogen Marasmius tenuissimus strain MS-2.</title>
        <authorList>
            <person name="Yulfo-Soto G.E."/>
            <person name="Baruah I.K."/>
            <person name="Amoako-Attah I."/>
            <person name="Bukari Y."/>
            <person name="Meinhardt L.W."/>
            <person name="Bailey B.A."/>
            <person name="Cohen S.P."/>
        </authorList>
    </citation>
    <scope>NUCLEOTIDE SEQUENCE [LARGE SCALE GENOMIC DNA]</scope>
    <source>
        <strain evidence="2 3">MS-2</strain>
    </source>
</reference>
<feature type="region of interest" description="Disordered" evidence="1">
    <location>
        <begin position="1"/>
        <end position="35"/>
    </location>
</feature>
<accession>A0ABR2ZHM2</accession>